<evidence type="ECO:0000256" key="2">
    <source>
        <dbReference type="ARBA" id="ARBA00022448"/>
    </source>
</evidence>
<dbReference type="InterPro" id="IPR023996">
    <property type="entry name" value="TonB-dep_OMP_SusC/RagA"/>
</dbReference>
<feature type="signal peptide" evidence="10">
    <location>
        <begin position="1"/>
        <end position="22"/>
    </location>
</feature>
<dbReference type="NCBIfam" id="TIGR04056">
    <property type="entry name" value="OMP_RagA_SusC"/>
    <property type="match status" value="1"/>
</dbReference>
<protein>
    <submittedName>
        <fullName evidence="13">TonB-dependent receptor</fullName>
    </submittedName>
</protein>
<evidence type="ECO:0000256" key="1">
    <source>
        <dbReference type="ARBA" id="ARBA00004571"/>
    </source>
</evidence>
<evidence type="ECO:0000256" key="5">
    <source>
        <dbReference type="ARBA" id="ARBA00023077"/>
    </source>
</evidence>
<comment type="caution">
    <text evidence="13">The sequence shown here is derived from an EMBL/GenBank/DDBJ whole genome shotgun (WGS) entry which is preliminary data.</text>
</comment>
<dbReference type="InterPro" id="IPR008969">
    <property type="entry name" value="CarboxyPept-like_regulatory"/>
</dbReference>
<dbReference type="Gene3D" id="2.170.130.10">
    <property type="entry name" value="TonB-dependent receptor, plug domain"/>
    <property type="match status" value="1"/>
</dbReference>
<keyword evidence="5 9" id="KW-0798">TonB box</keyword>
<evidence type="ECO:0000313" key="13">
    <source>
        <dbReference type="EMBL" id="RGS87496.1"/>
    </source>
</evidence>
<evidence type="ECO:0000313" key="14">
    <source>
        <dbReference type="Proteomes" id="UP000266492"/>
    </source>
</evidence>
<keyword evidence="10" id="KW-0732">Signal</keyword>
<evidence type="ECO:0000259" key="12">
    <source>
        <dbReference type="Pfam" id="PF07715"/>
    </source>
</evidence>
<keyword evidence="13" id="KW-0675">Receptor</keyword>
<comment type="similarity">
    <text evidence="8 9">Belongs to the TonB-dependent receptor family.</text>
</comment>
<dbReference type="Pfam" id="PF07715">
    <property type="entry name" value="Plug"/>
    <property type="match status" value="1"/>
</dbReference>
<keyword evidence="3 8" id="KW-1134">Transmembrane beta strand</keyword>
<dbReference type="FunFam" id="2.170.130.10:FF:000073">
    <property type="match status" value="1"/>
</dbReference>
<evidence type="ECO:0000256" key="8">
    <source>
        <dbReference type="PROSITE-ProRule" id="PRU01360"/>
    </source>
</evidence>
<evidence type="ECO:0000256" key="3">
    <source>
        <dbReference type="ARBA" id="ARBA00022452"/>
    </source>
</evidence>
<evidence type="ECO:0000256" key="4">
    <source>
        <dbReference type="ARBA" id="ARBA00022692"/>
    </source>
</evidence>
<accession>A0A395W2Z8</accession>
<dbReference type="InterPro" id="IPR037066">
    <property type="entry name" value="Plug_dom_sf"/>
</dbReference>
<dbReference type="AlphaFoldDB" id="A0A395W2Z8"/>
<dbReference type="Gene3D" id="2.60.40.1120">
    <property type="entry name" value="Carboxypeptidase-like, regulatory domain"/>
    <property type="match status" value="1"/>
</dbReference>
<dbReference type="PROSITE" id="PS52016">
    <property type="entry name" value="TONB_DEPENDENT_REC_3"/>
    <property type="match status" value="1"/>
</dbReference>
<dbReference type="GO" id="GO:0009279">
    <property type="term" value="C:cell outer membrane"/>
    <property type="evidence" value="ECO:0007669"/>
    <property type="project" value="UniProtKB-SubCell"/>
</dbReference>
<dbReference type="RefSeq" id="WP_118418274.1">
    <property type="nucleotide sequence ID" value="NZ_JAQDLI010000002.1"/>
</dbReference>
<dbReference type="Pfam" id="PF13715">
    <property type="entry name" value="CarbopepD_reg_2"/>
    <property type="match status" value="1"/>
</dbReference>
<sequence length="1021" mass="112106">MRRKIHFLLFLFLCMASIPLAAQDIEVKGVVTEATTNEPLPGVTVRVKDKDTGTITDADGKYSIKAGKGNTLVFSTIGMKQIERAVTSGAPINVTMEEDNIALEQVVVIGYGTVKKSHLSGAVGSVSAKELNGQVASNAATALQGKIPGVSVASSSGDPNGSMTINVRGISSLSNNDPLYVIDGSFGDISMVDPNDITSIEVLKDAASAAIYGSRAAGGVILITTKSGRKDTPTKLDINLFTGISHNPKKLNVFNGEEYSRFARYYKLAGDGFGAETGAVPFVGEGTDWQDVMLNTAMTYKANATISGGSKTGAYSASISYLNKEGILRNTDHESYNIRLKSDYSFLNNRLTIGQSMIVRLAQGKGYIDQDTMFGILQFPSVVPVYDPTNATGWGTSANINLPNPLGYSNVIDNTNESTRIFLNAYLQAEIIKDLKYKFNVGIRKDHTKSRTYTGIYDLGTFGKNDAPDLKEGSSTYDSWVIENTLNYDKVFGKHNISLLAGYSAQKDKHYGLNGSNSDIPQFIETMTGNTTTMSASSNLKELALVSLFGRVMYSYDDRYLFSASIRRDGSSRFGKGHQYGSFPSVSVGWNINREKFFKPLENVFDQLKIRASYGKLGNQEIGDNYYPTISVVGSGMNYLQGNNIWFGQMPYVNAVSPTNLTWENTETYNIGLDLSLLNGRLTMTADAYVKNTNDVLLPIPYAGSAGISGFSIQNAGKIRNKGFEFAVNYRGSIKDKFNYYVGANISTDKNEVIKISTGGDNMTISGYSAHGQGGRGINMFQEGHAMSYFNLIETDGIFRSAEEIENYRTADGKLIQPGAQVGDVRYKDWNGDGSITTDDQHDVGSPFPDMTFGLRLGGDWNNFDFNLFFDGTVGNKIYNYPRYRLESGNFNGNYSTTLANSWRPDNQNTDMPRFSVTDGADNKWAYTDRWLEDGSYIRLKTLDIGYTLPKQLLKKIKLENVRIYTSIENLFTLTKYSGYTPDLGESGVDLGTTYNVFTRGIDQGRYPLPRTFSFGIQVNL</sequence>
<feature type="chain" id="PRO_5017405677" evidence="10">
    <location>
        <begin position="23"/>
        <end position="1021"/>
    </location>
</feature>
<dbReference type="SUPFAM" id="SSF56935">
    <property type="entry name" value="Porins"/>
    <property type="match status" value="1"/>
</dbReference>
<dbReference type="InterPro" id="IPR000531">
    <property type="entry name" value="Beta-barrel_TonB"/>
</dbReference>
<proteinExistence type="inferred from homology"/>
<dbReference type="InterPro" id="IPR012910">
    <property type="entry name" value="Plug_dom"/>
</dbReference>
<feature type="domain" description="TonB-dependent receptor plug" evidence="12">
    <location>
        <begin position="116"/>
        <end position="220"/>
    </location>
</feature>
<feature type="domain" description="TonB-dependent receptor-like beta-barrel" evidence="11">
    <location>
        <begin position="468"/>
        <end position="971"/>
    </location>
</feature>
<dbReference type="Proteomes" id="UP000266492">
    <property type="component" value="Unassembled WGS sequence"/>
</dbReference>
<keyword evidence="6 8" id="KW-0472">Membrane</keyword>
<evidence type="ECO:0000259" key="11">
    <source>
        <dbReference type="Pfam" id="PF00593"/>
    </source>
</evidence>
<evidence type="ECO:0000256" key="9">
    <source>
        <dbReference type="RuleBase" id="RU003357"/>
    </source>
</evidence>
<dbReference type="SUPFAM" id="SSF49464">
    <property type="entry name" value="Carboxypeptidase regulatory domain-like"/>
    <property type="match status" value="1"/>
</dbReference>
<dbReference type="InterPro" id="IPR036942">
    <property type="entry name" value="Beta-barrel_TonB_sf"/>
</dbReference>
<keyword evidence="7 8" id="KW-0998">Cell outer membrane</keyword>
<evidence type="ECO:0000256" key="7">
    <source>
        <dbReference type="ARBA" id="ARBA00023237"/>
    </source>
</evidence>
<name>A0A395W2Z8_BACOV</name>
<dbReference type="InterPro" id="IPR023997">
    <property type="entry name" value="TonB-dep_OMP_SusC/RagA_CS"/>
</dbReference>
<reference evidence="13 14" key="1">
    <citation type="submission" date="2018-08" db="EMBL/GenBank/DDBJ databases">
        <title>A genome reference for cultivated species of the human gut microbiota.</title>
        <authorList>
            <person name="Zou Y."/>
            <person name="Xue W."/>
            <person name="Luo G."/>
        </authorList>
    </citation>
    <scope>NUCLEOTIDE SEQUENCE [LARGE SCALE GENOMIC DNA]</scope>
    <source>
        <strain evidence="13 14">AF20-9LB</strain>
    </source>
</reference>
<keyword evidence="2 8" id="KW-0813">Transport</keyword>
<evidence type="ECO:0000256" key="6">
    <source>
        <dbReference type="ARBA" id="ARBA00023136"/>
    </source>
</evidence>
<gene>
    <name evidence="13" type="ORF">DWX70_03315</name>
</gene>
<dbReference type="Gene3D" id="2.40.170.20">
    <property type="entry name" value="TonB-dependent receptor, beta-barrel domain"/>
    <property type="match status" value="1"/>
</dbReference>
<evidence type="ECO:0000256" key="10">
    <source>
        <dbReference type="SAM" id="SignalP"/>
    </source>
</evidence>
<dbReference type="Pfam" id="PF00593">
    <property type="entry name" value="TonB_dep_Rec_b-barrel"/>
    <property type="match status" value="1"/>
</dbReference>
<keyword evidence="4 8" id="KW-0812">Transmembrane</keyword>
<dbReference type="InterPro" id="IPR039426">
    <property type="entry name" value="TonB-dep_rcpt-like"/>
</dbReference>
<organism evidence="13 14">
    <name type="scientific">Bacteroides ovatus</name>
    <dbReference type="NCBI Taxonomy" id="28116"/>
    <lineage>
        <taxon>Bacteria</taxon>
        <taxon>Pseudomonadati</taxon>
        <taxon>Bacteroidota</taxon>
        <taxon>Bacteroidia</taxon>
        <taxon>Bacteroidales</taxon>
        <taxon>Bacteroidaceae</taxon>
        <taxon>Bacteroides</taxon>
    </lineage>
</organism>
<dbReference type="NCBIfam" id="TIGR04057">
    <property type="entry name" value="SusC_RagA_signa"/>
    <property type="match status" value="1"/>
</dbReference>
<comment type="subcellular location">
    <subcellularLocation>
        <location evidence="1 8">Cell outer membrane</location>
        <topology evidence="1 8">Multi-pass membrane protein</topology>
    </subcellularLocation>
</comment>
<dbReference type="EMBL" id="QRVZ01000002">
    <property type="protein sequence ID" value="RGS87496.1"/>
    <property type="molecule type" value="Genomic_DNA"/>
</dbReference>